<name>A0A8E0WVU4_9SPHN</name>
<evidence type="ECO:0000256" key="3">
    <source>
        <dbReference type="ARBA" id="ARBA00022801"/>
    </source>
</evidence>
<keyword evidence="3" id="KW-0378">Hydrolase</keyword>
<dbReference type="Pfam" id="PF00565">
    <property type="entry name" value="SNase"/>
    <property type="match status" value="1"/>
</dbReference>
<evidence type="ECO:0000259" key="4">
    <source>
        <dbReference type="PROSITE" id="PS50830"/>
    </source>
</evidence>
<dbReference type="Proteomes" id="UP000028135">
    <property type="component" value="Unassembled WGS sequence"/>
</dbReference>
<dbReference type="AlphaFoldDB" id="A0A8E0WVU4"/>
<dbReference type="PANTHER" id="PTHR12302:SF3">
    <property type="entry name" value="SERINE_THREONINE-PROTEIN KINASE 31"/>
    <property type="match status" value="1"/>
</dbReference>
<dbReference type="PANTHER" id="PTHR12302">
    <property type="entry name" value="EBNA2 BINDING PROTEIN P100"/>
    <property type="match status" value="1"/>
</dbReference>
<accession>A0A8E0WVU4</accession>
<gene>
    <name evidence="5" type="ORF">AL00_01945</name>
</gene>
<dbReference type="Gene3D" id="2.40.50.90">
    <property type="match status" value="1"/>
</dbReference>
<dbReference type="GO" id="GO:0004519">
    <property type="term" value="F:endonuclease activity"/>
    <property type="evidence" value="ECO:0007669"/>
    <property type="project" value="UniProtKB-KW"/>
</dbReference>
<evidence type="ECO:0000313" key="6">
    <source>
        <dbReference type="Proteomes" id="UP000028135"/>
    </source>
</evidence>
<protein>
    <recommendedName>
        <fullName evidence="4">TNase-like domain-containing protein</fullName>
    </recommendedName>
</protein>
<proteinExistence type="predicted"/>
<dbReference type="InterPro" id="IPR016071">
    <property type="entry name" value="Staphylococal_nuclease_OB-fold"/>
</dbReference>
<keyword evidence="1" id="KW-0540">Nuclease</keyword>
<dbReference type="EMBL" id="JANF02000004">
    <property type="protein sequence ID" value="KER38115.1"/>
    <property type="molecule type" value="Genomic_DNA"/>
</dbReference>
<reference evidence="5 6" key="1">
    <citation type="submission" date="2014-05" db="EMBL/GenBank/DDBJ databases">
        <title>Genome Announcement of Sphingobium lucknowense F2.</title>
        <authorList>
            <person name="Lal R."/>
            <person name="Negi V."/>
            <person name="Lata P."/>
            <person name="Sangwan N."/>
            <person name="Gupta S.K."/>
            <person name="Rao D.L.N."/>
            <person name="Das S."/>
        </authorList>
    </citation>
    <scope>NUCLEOTIDE SEQUENCE [LARGE SCALE GENOMIC DNA]</scope>
    <source>
        <strain evidence="5 6">F2</strain>
    </source>
</reference>
<evidence type="ECO:0000313" key="5">
    <source>
        <dbReference type="EMBL" id="KER38115.1"/>
    </source>
</evidence>
<evidence type="ECO:0000256" key="1">
    <source>
        <dbReference type="ARBA" id="ARBA00022722"/>
    </source>
</evidence>
<organism evidence="5 6">
    <name type="scientific">Sphingobium indicum F2</name>
    <dbReference type="NCBI Taxonomy" id="1450518"/>
    <lineage>
        <taxon>Bacteria</taxon>
        <taxon>Pseudomonadati</taxon>
        <taxon>Pseudomonadota</taxon>
        <taxon>Alphaproteobacteria</taxon>
        <taxon>Sphingomonadales</taxon>
        <taxon>Sphingomonadaceae</taxon>
        <taxon>Sphingobium</taxon>
    </lineage>
</organism>
<dbReference type="InterPro" id="IPR035437">
    <property type="entry name" value="SNase_OB-fold_sf"/>
</dbReference>
<dbReference type="SUPFAM" id="SSF50199">
    <property type="entry name" value="Staphylococcal nuclease"/>
    <property type="match status" value="1"/>
</dbReference>
<dbReference type="GO" id="GO:0016787">
    <property type="term" value="F:hydrolase activity"/>
    <property type="evidence" value="ECO:0007669"/>
    <property type="project" value="UniProtKB-KW"/>
</dbReference>
<feature type="domain" description="TNase-like" evidence="4">
    <location>
        <begin position="26"/>
        <end position="190"/>
    </location>
</feature>
<dbReference type="SMART" id="SM00318">
    <property type="entry name" value="SNc"/>
    <property type="match status" value="1"/>
</dbReference>
<keyword evidence="2" id="KW-0255">Endonuclease</keyword>
<dbReference type="PROSITE" id="PS50830">
    <property type="entry name" value="TNASE_3"/>
    <property type="match status" value="1"/>
</dbReference>
<evidence type="ECO:0000256" key="2">
    <source>
        <dbReference type="ARBA" id="ARBA00022759"/>
    </source>
</evidence>
<sequence length="217" mass="25003">MARIWRFMPSCRDAILVPDDPGSEAEAIEVKVDKVVDGDGFMAKAWNGLSRKWIAQIPFRFAFIDAPELDQPCGPQSRAFLNHLIGGQGLKIFLIGKESTGFLPLDTYKRVLCMGFLTDHLQPGEISYYRNGACSSGRVRRARPIIRNIELEMVVNGWAWVVESYAFEREDEYFAAQDDARRDRRGLWALTDPEPPRLFKRRQRRLRTSEARQLRLL</sequence>
<comment type="caution">
    <text evidence="5">The sequence shown here is derived from an EMBL/GenBank/DDBJ whole genome shotgun (WGS) entry which is preliminary data.</text>
</comment>